<protein>
    <submittedName>
        <fullName evidence="1">Uncharacterized protein</fullName>
    </submittedName>
</protein>
<proteinExistence type="predicted"/>
<dbReference type="OrthoDB" id="5379612at2"/>
<organism evidence="1 2">
    <name type="scientific">Novipirellula herctigrandis</name>
    <dbReference type="NCBI Taxonomy" id="2527986"/>
    <lineage>
        <taxon>Bacteria</taxon>
        <taxon>Pseudomonadati</taxon>
        <taxon>Planctomycetota</taxon>
        <taxon>Planctomycetia</taxon>
        <taxon>Pirellulales</taxon>
        <taxon>Pirellulaceae</taxon>
        <taxon>Novipirellula</taxon>
    </lineage>
</organism>
<reference evidence="1 2" key="1">
    <citation type="submission" date="2019-02" db="EMBL/GenBank/DDBJ databases">
        <title>Deep-cultivation of Planctomycetes and their phenomic and genomic characterization uncovers novel biology.</title>
        <authorList>
            <person name="Wiegand S."/>
            <person name="Jogler M."/>
            <person name="Boedeker C."/>
            <person name="Pinto D."/>
            <person name="Vollmers J."/>
            <person name="Rivas-Marin E."/>
            <person name="Kohn T."/>
            <person name="Peeters S.H."/>
            <person name="Heuer A."/>
            <person name="Rast P."/>
            <person name="Oberbeckmann S."/>
            <person name="Bunk B."/>
            <person name="Jeske O."/>
            <person name="Meyerdierks A."/>
            <person name="Storesund J.E."/>
            <person name="Kallscheuer N."/>
            <person name="Luecker S."/>
            <person name="Lage O.M."/>
            <person name="Pohl T."/>
            <person name="Merkel B.J."/>
            <person name="Hornburger P."/>
            <person name="Mueller R.-W."/>
            <person name="Bruemmer F."/>
            <person name="Labrenz M."/>
            <person name="Spormann A.M."/>
            <person name="Op Den Camp H."/>
            <person name="Overmann J."/>
            <person name="Amann R."/>
            <person name="Jetten M.S.M."/>
            <person name="Mascher T."/>
            <person name="Medema M.H."/>
            <person name="Devos D.P."/>
            <person name="Kaster A.-K."/>
            <person name="Ovreas L."/>
            <person name="Rohde M."/>
            <person name="Galperin M.Y."/>
            <person name="Jogler C."/>
        </authorList>
    </citation>
    <scope>NUCLEOTIDE SEQUENCE [LARGE SCALE GENOMIC DNA]</scope>
    <source>
        <strain evidence="1 2">CA13</strain>
    </source>
</reference>
<evidence type="ECO:0000313" key="2">
    <source>
        <dbReference type="Proteomes" id="UP000315010"/>
    </source>
</evidence>
<dbReference type="EMBL" id="SJPJ01000001">
    <property type="protein sequence ID" value="TWT79544.1"/>
    <property type="molecule type" value="Genomic_DNA"/>
</dbReference>
<accession>A0A5C5YWY2</accession>
<dbReference type="RefSeq" id="WP_146394741.1">
    <property type="nucleotide sequence ID" value="NZ_SJPJ01000001.1"/>
</dbReference>
<sequence>MKLNLQSDRKKIRRYIMKRVRDYPYYTNLGPGDDEDSIARITIGFYAEQGGYVTVVFDTRPEAGPHLGFDGEWTLWIYDDTMLELPKWVDACEAICNGKTVNVVRHDGKIEKLDGDKGSDRIDACFGEMLVDLMLELCDDGTLAQLPLSANAYMVVEEFNESFFWPQPGEKSWGDRKTQQKIVRLGRIDR</sequence>
<dbReference type="Proteomes" id="UP000315010">
    <property type="component" value="Unassembled WGS sequence"/>
</dbReference>
<name>A0A5C5YWY2_9BACT</name>
<dbReference type="AlphaFoldDB" id="A0A5C5YWY2"/>
<gene>
    <name evidence="1" type="ORF">CA13_09480</name>
</gene>
<keyword evidence="2" id="KW-1185">Reference proteome</keyword>
<comment type="caution">
    <text evidence="1">The sequence shown here is derived from an EMBL/GenBank/DDBJ whole genome shotgun (WGS) entry which is preliminary data.</text>
</comment>
<evidence type="ECO:0000313" key="1">
    <source>
        <dbReference type="EMBL" id="TWT79544.1"/>
    </source>
</evidence>